<name>V7CFH9_PHAVU</name>
<keyword evidence="13" id="KW-1185">Reference proteome</keyword>
<dbReference type="eggNOG" id="KOG0242">
    <property type="taxonomic scope" value="Eukaryota"/>
</dbReference>
<sequence length="961" mass="108504">MGSIAEEEAMQGSAGSEERILVSVRVRPVNEKELARNDLSEWECINDATIMYRSNLSATERSLYPTTYTFDRVFSSDAHTRQVYEEAAKEVALSVLRGINSSIFAYGQTSSGKTHTMSGVTEYALADIFNYIQKHAERDFVLKFSALEIYNESVRDLLSVDSTPLRLLDDPEKGTVVERLTEETLRNWNHFQELIFFCEAQRQIGETALNEVSSRSHQILRLTVESSASEFMGNDKMSSLAASVNFVDLAGSERASQTNSGGTRLKEGCHINRSLLTLGTVIRKLSKGRNGHIPFRDSKLTRILQSSLAGNAKTAIICTMSPARSHVEQTRNTLLFASCAKEVTTNAKVNVVMSDKLLVKQLQKELARLESDLKNSGPTCLKPDTSALLKEKDLLIEMLKREVMDLRMQRDLAQSQIKDMLQVVGEDTSSTELDSLGNQYPKLRVRSSYDFDNQTAERPKLPSFDCIESVRSFDASQYSDGHSISSDENYFQLPDLEKSIPVRIPSPVFSIESLDGASNDLDQKSVEEQHEDNLEEGCREVRCIESEDMITDTPTHSNPADISKNVYTDSVASSPTVSGLTEVDNRCKENLDLWSAELKENKEINSLEERFVLPSPEKISPSLTQSGSSCSKAVKLTRSRSCKATLMRDTSSDWFDQEEIIQNTPPIGSEKDFTGRPEGLQKTYTLNCNANTEMLPWDDHENSQGSTVDILNTKTDIDYVGYDDNSLAPGEKEKDDGLESSNLQANPEVPATGLQSDNTAKKFKDVGLDPLQSEEGKQLEWPSEFKRLQEEIIGLWHACHVSLVHRTYFFLLFKGDPSDSIYMEVELRRLFYLKQTFAKGNETVEDGRILNPETSQRYLRVERQMLSKQMEKKLSKSERENLYIKWGIRISSKHRRLQLSHRLWSKTDDIDHIRESANIVAKLVGSVEPDQAFKEMFGLNFAPRYTKKKHFGWTTSMKNIL</sequence>
<feature type="binding site" evidence="7">
    <location>
        <begin position="107"/>
        <end position="114"/>
    </location>
    <ligand>
        <name>ATP</name>
        <dbReference type="ChEBI" id="CHEBI:30616"/>
    </ligand>
</feature>
<dbReference type="CDD" id="cd01374">
    <property type="entry name" value="KISc_CENP_E"/>
    <property type="match status" value="1"/>
</dbReference>
<dbReference type="Pfam" id="PF11995">
    <property type="entry name" value="DUF3490"/>
    <property type="match status" value="1"/>
</dbReference>
<dbReference type="EMBL" id="CM002290">
    <property type="protein sequence ID" value="ESW28114.1"/>
    <property type="molecule type" value="Genomic_DNA"/>
</dbReference>
<dbReference type="GO" id="GO:0008017">
    <property type="term" value="F:microtubule binding"/>
    <property type="evidence" value="ECO:0007669"/>
    <property type="project" value="InterPro"/>
</dbReference>
<evidence type="ECO:0000256" key="3">
    <source>
        <dbReference type="ARBA" id="ARBA00022741"/>
    </source>
</evidence>
<keyword evidence="6 7" id="KW-0505">Motor protein</keyword>
<dbReference type="InterPro" id="IPR027640">
    <property type="entry name" value="Kinesin-like_fam"/>
</dbReference>
<dbReference type="InterPro" id="IPR001752">
    <property type="entry name" value="Kinesin_motor_dom"/>
</dbReference>
<dbReference type="Gene3D" id="3.40.850.10">
    <property type="entry name" value="Kinesin motor domain"/>
    <property type="match status" value="1"/>
</dbReference>
<feature type="domain" description="Kinesin motor" evidence="11">
    <location>
        <begin position="19"/>
        <end position="343"/>
    </location>
</feature>
<dbReference type="OrthoDB" id="3176171at2759"/>
<dbReference type="Pfam" id="PF00225">
    <property type="entry name" value="Kinesin"/>
    <property type="match status" value="1"/>
</dbReference>
<keyword evidence="3 7" id="KW-0547">Nucleotide-binding</keyword>
<dbReference type="GO" id="GO:0003777">
    <property type="term" value="F:microtubule motor activity"/>
    <property type="evidence" value="ECO:0007669"/>
    <property type="project" value="InterPro"/>
</dbReference>
<evidence type="ECO:0000256" key="2">
    <source>
        <dbReference type="ARBA" id="ARBA00022701"/>
    </source>
</evidence>
<dbReference type="InterPro" id="IPR021881">
    <property type="entry name" value="NACK_C"/>
</dbReference>
<dbReference type="Gramene" id="ESW28113">
    <property type="protein sequence ID" value="ESW28113"/>
    <property type="gene ID" value="PHAVU_003G260200g"/>
</dbReference>
<evidence type="ECO:0000256" key="5">
    <source>
        <dbReference type="ARBA" id="ARBA00023054"/>
    </source>
</evidence>
<dbReference type="SUPFAM" id="SSF52540">
    <property type="entry name" value="P-loop containing nucleoside triphosphate hydrolases"/>
    <property type="match status" value="1"/>
</dbReference>
<evidence type="ECO:0000256" key="9">
    <source>
        <dbReference type="SAM" id="Coils"/>
    </source>
</evidence>
<evidence type="ECO:0000256" key="6">
    <source>
        <dbReference type="ARBA" id="ARBA00023175"/>
    </source>
</evidence>
<gene>
    <name evidence="12" type="ORF">PHAVU_003G260200g</name>
</gene>
<dbReference type="PANTHER" id="PTHR47968">
    <property type="entry name" value="CENTROMERE PROTEIN E"/>
    <property type="match status" value="1"/>
</dbReference>
<dbReference type="EMBL" id="CM002290">
    <property type="protein sequence ID" value="ESW28113.1"/>
    <property type="molecule type" value="Genomic_DNA"/>
</dbReference>
<evidence type="ECO:0000313" key="12">
    <source>
        <dbReference type="EMBL" id="ESW28113.1"/>
    </source>
</evidence>
<keyword evidence="2 8" id="KW-0493">Microtubule</keyword>
<dbReference type="Proteomes" id="UP000000226">
    <property type="component" value="Chromosome 3"/>
</dbReference>
<keyword evidence="5 9" id="KW-0175">Coiled coil</keyword>
<feature type="coiled-coil region" evidence="9">
    <location>
        <begin position="352"/>
        <end position="416"/>
    </location>
</feature>
<evidence type="ECO:0000256" key="8">
    <source>
        <dbReference type="RuleBase" id="RU000394"/>
    </source>
</evidence>
<dbReference type="GO" id="GO:0005524">
    <property type="term" value="F:ATP binding"/>
    <property type="evidence" value="ECO:0007669"/>
    <property type="project" value="UniProtKB-UniRule"/>
</dbReference>
<evidence type="ECO:0000256" key="10">
    <source>
        <dbReference type="SAM" id="MobiDB-lite"/>
    </source>
</evidence>
<dbReference type="InterPro" id="IPR019821">
    <property type="entry name" value="Kinesin_motor_CS"/>
</dbReference>
<dbReference type="PRINTS" id="PR00380">
    <property type="entry name" value="KINESINHEAVY"/>
</dbReference>
<dbReference type="InterPro" id="IPR036961">
    <property type="entry name" value="Kinesin_motor_dom_sf"/>
</dbReference>
<dbReference type="OMA" id="WNACNIS"/>
<evidence type="ECO:0000313" key="13">
    <source>
        <dbReference type="Proteomes" id="UP000000226"/>
    </source>
</evidence>
<reference evidence="12" key="1">
    <citation type="submission" date="2013-04" db="EMBL/GenBank/DDBJ databases">
        <authorList>
            <person name="Schmutz J."/>
            <person name="McClean P."/>
            <person name="Shu S."/>
            <person name="Cregan P."/>
            <person name="Rokhsar D."/>
            <person name="Jackson S."/>
        </authorList>
    </citation>
    <scope>NUCLEOTIDE SEQUENCE</scope>
</reference>
<evidence type="ECO:0000256" key="7">
    <source>
        <dbReference type="PROSITE-ProRule" id="PRU00283"/>
    </source>
</evidence>
<dbReference type="PROSITE" id="PS50067">
    <property type="entry name" value="KINESIN_MOTOR_2"/>
    <property type="match status" value="1"/>
</dbReference>
<reference evidence="13" key="2">
    <citation type="journal article" date="2014" name="Nat. Genet.">
        <title>A reference genome for common bean and genome-wide analysis of dual domestications.</title>
        <authorList>
            <person name="Schmutz J."/>
            <person name="McClean P.E."/>
            <person name="Mamidi S."/>
            <person name="Wu G.A."/>
            <person name="Cannon S.B."/>
            <person name="Grimwood J."/>
            <person name="Jenkins J."/>
            <person name="Shu S."/>
            <person name="Song Q."/>
            <person name="Chavarro C."/>
            <person name="Torres-Torres M."/>
            <person name="Geffroy V."/>
            <person name="Moghaddam S.M."/>
            <person name="Gao D."/>
            <person name="Abernathy B."/>
            <person name="Barry K."/>
            <person name="Blair M."/>
            <person name="Brick M.A."/>
            <person name="Chovatia M."/>
            <person name="Gepts P."/>
            <person name="Goodstein D.M."/>
            <person name="Gonzales M."/>
            <person name="Hellsten U."/>
            <person name="Hyten D.L."/>
            <person name="Jia G."/>
            <person name="Kelly J.D."/>
            <person name="Kudrna D."/>
            <person name="Lee R."/>
            <person name="Richard M.M."/>
            <person name="Miklas P.N."/>
            <person name="Osorno J.M."/>
            <person name="Rodrigues J."/>
            <person name="Thareau V."/>
            <person name="Urrea C.A."/>
            <person name="Wang M."/>
            <person name="Yu Y."/>
            <person name="Zhang M."/>
            <person name="Wing R.A."/>
            <person name="Cregan P.B."/>
            <person name="Rokhsar D.S."/>
            <person name="Jackson S.A."/>
        </authorList>
    </citation>
    <scope>NUCLEOTIDE SEQUENCE [LARGE SCALE GENOMIC DNA]</scope>
    <source>
        <strain evidence="13">cv. G19833</strain>
    </source>
</reference>
<dbReference type="FunFam" id="3.40.850.10:FF:000016">
    <property type="entry name" value="Kinesin-like protein"/>
    <property type="match status" value="1"/>
</dbReference>
<dbReference type="SMART" id="SM00129">
    <property type="entry name" value="KISc"/>
    <property type="match status" value="1"/>
</dbReference>
<dbReference type="AlphaFoldDB" id="V7CFH9"/>
<evidence type="ECO:0000256" key="4">
    <source>
        <dbReference type="ARBA" id="ARBA00022840"/>
    </source>
</evidence>
<dbReference type="SMR" id="V7CFH9"/>
<dbReference type="GO" id="GO:0005874">
    <property type="term" value="C:microtubule"/>
    <property type="evidence" value="ECO:0007669"/>
    <property type="project" value="UniProtKB-KW"/>
</dbReference>
<dbReference type="STRING" id="3885.V7CFH9"/>
<dbReference type="PROSITE" id="PS00411">
    <property type="entry name" value="KINESIN_MOTOR_1"/>
    <property type="match status" value="1"/>
</dbReference>
<evidence type="ECO:0000259" key="11">
    <source>
        <dbReference type="PROSITE" id="PS50067"/>
    </source>
</evidence>
<accession>V7CFH9</accession>
<feature type="region of interest" description="Disordered" evidence="10">
    <location>
        <begin position="723"/>
        <end position="760"/>
    </location>
</feature>
<dbReference type="PANTHER" id="PTHR47968:SF37">
    <property type="entry name" value="ATP-BINDING MICROTUBULE MOTOR FAMILY PROTEIN"/>
    <property type="match status" value="1"/>
</dbReference>
<comment type="similarity">
    <text evidence="1">Belongs to the TRAFAC class myosin-kinesin ATPase superfamily. Kinesin family. KIN-7 subfamily.</text>
</comment>
<evidence type="ECO:0000256" key="1">
    <source>
        <dbReference type="ARBA" id="ARBA00007310"/>
    </source>
</evidence>
<proteinExistence type="inferred from homology"/>
<dbReference type="Gramene" id="ESW28114">
    <property type="protein sequence ID" value="ESW28114"/>
    <property type="gene ID" value="PHAVU_003G260200g"/>
</dbReference>
<keyword evidence="4 7" id="KW-0067">ATP-binding</keyword>
<organism evidence="12 13">
    <name type="scientific">Phaseolus vulgaris</name>
    <name type="common">Kidney bean</name>
    <name type="synonym">French bean</name>
    <dbReference type="NCBI Taxonomy" id="3885"/>
    <lineage>
        <taxon>Eukaryota</taxon>
        <taxon>Viridiplantae</taxon>
        <taxon>Streptophyta</taxon>
        <taxon>Embryophyta</taxon>
        <taxon>Tracheophyta</taxon>
        <taxon>Spermatophyta</taxon>
        <taxon>Magnoliopsida</taxon>
        <taxon>eudicotyledons</taxon>
        <taxon>Gunneridae</taxon>
        <taxon>Pentapetalae</taxon>
        <taxon>rosids</taxon>
        <taxon>fabids</taxon>
        <taxon>Fabales</taxon>
        <taxon>Fabaceae</taxon>
        <taxon>Papilionoideae</taxon>
        <taxon>50 kb inversion clade</taxon>
        <taxon>NPAAA clade</taxon>
        <taxon>indigoferoid/millettioid clade</taxon>
        <taxon>Phaseoleae</taxon>
        <taxon>Phaseolus</taxon>
    </lineage>
</organism>
<protein>
    <recommendedName>
        <fullName evidence="8">Kinesin-like protein</fullName>
    </recommendedName>
</protein>
<dbReference type="InterPro" id="IPR027417">
    <property type="entry name" value="P-loop_NTPase"/>
</dbReference>
<dbReference type="GO" id="GO:0007018">
    <property type="term" value="P:microtubule-based movement"/>
    <property type="evidence" value="ECO:0007669"/>
    <property type="project" value="InterPro"/>
</dbReference>